<dbReference type="NCBIfam" id="TIGR00525">
    <property type="entry name" value="folB"/>
    <property type="match status" value="1"/>
</dbReference>
<evidence type="ECO:0000313" key="11">
    <source>
        <dbReference type="Proteomes" id="UP000029548"/>
    </source>
</evidence>
<dbReference type="PANTHER" id="PTHR42844:SF1">
    <property type="entry name" value="DIHYDRONEOPTERIN ALDOLASE 1-RELATED"/>
    <property type="match status" value="1"/>
</dbReference>
<dbReference type="FunFam" id="3.30.1130.10:FF:000003">
    <property type="entry name" value="7,8-dihydroneopterin aldolase"/>
    <property type="match status" value="1"/>
</dbReference>
<dbReference type="AlphaFoldDB" id="A0A095Z7P8"/>
<reference evidence="10 11" key="1">
    <citation type="submission" date="2014-07" db="EMBL/GenBank/DDBJ databases">
        <authorList>
            <person name="McCorrison J."/>
            <person name="Sanka R."/>
            <person name="Torralba M."/>
            <person name="Gillis M."/>
            <person name="Haft D.H."/>
            <person name="Methe B."/>
            <person name="Sutton G."/>
            <person name="Nelson K.E."/>
        </authorList>
    </citation>
    <scope>NUCLEOTIDE SEQUENCE [LARGE SCALE GENOMIC DNA]</scope>
    <source>
        <strain evidence="10 11">DNF00450</strain>
    </source>
</reference>
<dbReference type="GO" id="GO:0004150">
    <property type="term" value="F:dihydroneopterin aldolase activity"/>
    <property type="evidence" value="ECO:0007669"/>
    <property type="project" value="UniProtKB-UniRule"/>
</dbReference>
<evidence type="ECO:0000256" key="7">
    <source>
        <dbReference type="ARBA" id="ARBA00052077"/>
    </source>
</evidence>
<dbReference type="GO" id="GO:0046654">
    <property type="term" value="P:tetrahydrofolate biosynthetic process"/>
    <property type="evidence" value="ECO:0007669"/>
    <property type="project" value="UniProtKB-UniRule"/>
</dbReference>
<name>A0A095Z7P8_9CORY</name>
<protein>
    <recommendedName>
        <fullName evidence="6 8">7,8-dihydroneopterin aldolase</fullName>
        <ecNumber evidence="8">4.1.2.25</ecNumber>
    </recommendedName>
</protein>
<comment type="function">
    <text evidence="8">Catalyzes the conversion of 7,8-dihydroneopterin to 6-hydroxymethyl-7,8-dihydropterin.</text>
</comment>
<proteinExistence type="inferred from homology"/>
<feature type="domain" description="Dihydroneopterin aldolase/epimerase" evidence="9">
    <location>
        <begin position="5"/>
        <end position="122"/>
    </location>
</feature>
<dbReference type="PANTHER" id="PTHR42844">
    <property type="entry name" value="DIHYDRONEOPTERIN ALDOLASE 1-RELATED"/>
    <property type="match status" value="1"/>
</dbReference>
<comment type="catalytic activity">
    <reaction evidence="1 8">
        <text>7,8-dihydroneopterin = 6-hydroxymethyl-7,8-dihydropterin + glycolaldehyde</text>
        <dbReference type="Rhea" id="RHEA:10540"/>
        <dbReference type="ChEBI" id="CHEBI:17001"/>
        <dbReference type="ChEBI" id="CHEBI:17071"/>
        <dbReference type="ChEBI" id="CHEBI:44841"/>
        <dbReference type="EC" id="4.1.2.25"/>
    </reaction>
</comment>
<dbReference type="EC" id="4.1.2.25" evidence="8"/>
<evidence type="ECO:0000259" key="9">
    <source>
        <dbReference type="SMART" id="SM00905"/>
    </source>
</evidence>
<dbReference type="Proteomes" id="UP000029548">
    <property type="component" value="Unassembled WGS sequence"/>
</dbReference>
<dbReference type="SUPFAM" id="SSF55620">
    <property type="entry name" value="Tetrahydrobiopterin biosynthesis enzymes-like"/>
    <property type="match status" value="1"/>
</dbReference>
<evidence type="ECO:0000256" key="2">
    <source>
        <dbReference type="ARBA" id="ARBA00005013"/>
    </source>
</evidence>
<dbReference type="UniPathway" id="UPA00077">
    <property type="reaction ID" value="UER00154"/>
</dbReference>
<comment type="similarity">
    <text evidence="3 8">Belongs to the DHNA family.</text>
</comment>
<comment type="caution">
    <text evidence="10">The sequence shown here is derived from an EMBL/GenBank/DDBJ whole genome shotgun (WGS) entry which is preliminary data.</text>
</comment>
<dbReference type="eggNOG" id="COG1539">
    <property type="taxonomic scope" value="Bacteria"/>
</dbReference>
<evidence type="ECO:0000256" key="5">
    <source>
        <dbReference type="ARBA" id="ARBA00023239"/>
    </source>
</evidence>
<organism evidence="10 11">
    <name type="scientific">Corynebacterium freneyi DNF00450</name>
    <dbReference type="NCBI Taxonomy" id="1287475"/>
    <lineage>
        <taxon>Bacteria</taxon>
        <taxon>Bacillati</taxon>
        <taxon>Actinomycetota</taxon>
        <taxon>Actinomycetes</taxon>
        <taxon>Mycobacteriales</taxon>
        <taxon>Corynebacteriaceae</taxon>
        <taxon>Corynebacterium</taxon>
    </lineage>
</organism>
<dbReference type="InterPro" id="IPR006157">
    <property type="entry name" value="FolB_dom"/>
</dbReference>
<evidence type="ECO:0000256" key="3">
    <source>
        <dbReference type="ARBA" id="ARBA00005708"/>
    </source>
</evidence>
<dbReference type="EMBL" id="JRNE01000090">
    <property type="protein sequence ID" value="KGF14772.1"/>
    <property type="molecule type" value="Genomic_DNA"/>
</dbReference>
<evidence type="ECO:0000313" key="10">
    <source>
        <dbReference type="EMBL" id="KGF14772.1"/>
    </source>
</evidence>
<dbReference type="CDD" id="cd00534">
    <property type="entry name" value="DHNA_DHNTPE"/>
    <property type="match status" value="1"/>
</dbReference>
<keyword evidence="5 8" id="KW-0456">Lyase</keyword>
<dbReference type="GO" id="GO:0046656">
    <property type="term" value="P:folic acid biosynthetic process"/>
    <property type="evidence" value="ECO:0007669"/>
    <property type="project" value="UniProtKB-UniRule"/>
</dbReference>
<gene>
    <name evidence="10" type="ORF">HMPREF1650_13585</name>
</gene>
<dbReference type="Gene3D" id="3.30.1130.10">
    <property type="match status" value="1"/>
</dbReference>
<dbReference type="InterPro" id="IPR043133">
    <property type="entry name" value="GTP-CH-I_C/QueF"/>
</dbReference>
<evidence type="ECO:0000256" key="1">
    <source>
        <dbReference type="ARBA" id="ARBA00001353"/>
    </source>
</evidence>
<comment type="catalytic activity">
    <reaction evidence="7">
        <text>7,8-dihydroneopterin + O2 = 7,8-dihydroxanthopterin + glycolaldehyde + formate + H(+)</text>
        <dbReference type="Rhea" id="RHEA:45332"/>
        <dbReference type="ChEBI" id="CHEBI:15378"/>
        <dbReference type="ChEBI" id="CHEBI:15379"/>
        <dbReference type="ChEBI" id="CHEBI:15740"/>
        <dbReference type="ChEBI" id="CHEBI:17001"/>
        <dbReference type="ChEBI" id="CHEBI:17071"/>
        <dbReference type="ChEBI" id="CHEBI:85130"/>
        <dbReference type="EC" id="1.13.11.81"/>
    </reaction>
</comment>
<dbReference type="InterPro" id="IPR006156">
    <property type="entry name" value="Dihydroneopterin_aldolase"/>
</dbReference>
<accession>A0A095Z7P8</accession>
<dbReference type="RefSeq" id="WP_035124219.1">
    <property type="nucleotide sequence ID" value="NZ_JRNE01000090.1"/>
</dbReference>
<dbReference type="GO" id="GO:0005737">
    <property type="term" value="C:cytoplasm"/>
    <property type="evidence" value="ECO:0007669"/>
    <property type="project" value="TreeGrafter"/>
</dbReference>
<keyword evidence="4 8" id="KW-0289">Folate biosynthesis</keyword>
<dbReference type="SMART" id="SM00905">
    <property type="entry name" value="FolB"/>
    <property type="match status" value="1"/>
</dbReference>
<dbReference type="Pfam" id="PF02152">
    <property type="entry name" value="FolB"/>
    <property type="match status" value="1"/>
</dbReference>
<sequence length="128" mass="13884">MADRIELTGLKVRGNHGVFDHEKRDGQDFICDVTLWLDFSAAAAGDDLAATVDYGAVARIAHDVIAGPPRDLIETVAVDIAEKIFAADDDGARLLHAVEVTVHKPQAPIPLEFGDVAVTARRSRKTRR</sequence>
<evidence type="ECO:0000256" key="4">
    <source>
        <dbReference type="ARBA" id="ARBA00022909"/>
    </source>
</evidence>
<comment type="pathway">
    <text evidence="2 8">Cofactor biosynthesis; tetrahydrofolate biosynthesis; 2-amino-4-hydroxy-6-hydroxymethyl-7,8-dihydropteridine diphosphate from 7,8-dihydroneopterin triphosphate: step 3/4.</text>
</comment>
<dbReference type="NCBIfam" id="TIGR00526">
    <property type="entry name" value="folB_dom"/>
    <property type="match status" value="1"/>
</dbReference>
<evidence type="ECO:0000256" key="8">
    <source>
        <dbReference type="RuleBase" id="RU362079"/>
    </source>
</evidence>
<evidence type="ECO:0000256" key="6">
    <source>
        <dbReference type="ARBA" id="ARBA00032903"/>
    </source>
</evidence>